<keyword evidence="2" id="KW-0560">Oxidoreductase</keyword>
<evidence type="ECO:0000256" key="2">
    <source>
        <dbReference type="ARBA" id="ARBA00023002"/>
    </source>
</evidence>
<organism evidence="4 5">
    <name type="scientific">Fusarium albosuccineum</name>
    <dbReference type="NCBI Taxonomy" id="1237068"/>
    <lineage>
        <taxon>Eukaryota</taxon>
        <taxon>Fungi</taxon>
        <taxon>Dikarya</taxon>
        <taxon>Ascomycota</taxon>
        <taxon>Pezizomycotina</taxon>
        <taxon>Sordariomycetes</taxon>
        <taxon>Hypocreomycetidae</taxon>
        <taxon>Hypocreales</taxon>
        <taxon>Nectriaceae</taxon>
        <taxon>Fusarium</taxon>
        <taxon>Fusarium decemcellulare species complex</taxon>
    </lineage>
</organism>
<comment type="caution">
    <text evidence="4">The sequence shown here is derived from an EMBL/GenBank/DDBJ whole genome shotgun (WGS) entry which is preliminary data.</text>
</comment>
<dbReference type="PANTHER" id="PTHR47706:SF1">
    <property type="entry name" value="CIPA-LIKE, PUTATIVE (AFU_ORTHOLOGUE AFUA_1G12460)-RELATED"/>
    <property type="match status" value="1"/>
</dbReference>
<dbReference type="InterPro" id="IPR036291">
    <property type="entry name" value="NAD(P)-bd_dom_sf"/>
</dbReference>
<keyword evidence="1" id="KW-0521">NADP</keyword>
<gene>
    <name evidence="4" type="ORF">FALBO_2552</name>
</gene>
<dbReference type="OrthoDB" id="9974981at2759"/>
<reference evidence="4 5" key="1">
    <citation type="submission" date="2020-01" db="EMBL/GenBank/DDBJ databases">
        <title>Identification and distribution of gene clusters putatively required for synthesis of sphingolipid metabolism inhibitors in phylogenetically diverse species of the filamentous fungus Fusarium.</title>
        <authorList>
            <person name="Kim H.-S."/>
            <person name="Busman M."/>
            <person name="Brown D.W."/>
            <person name="Divon H."/>
            <person name="Uhlig S."/>
            <person name="Proctor R.H."/>
        </authorList>
    </citation>
    <scope>NUCLEOTIDE SEQUENCE [LARGE SCALE GENOMIC DNA]</scope>
    <source>
        <strain evidence="4 5">NRRL 20459</strain>
    </source>
</reference>
<dbReference type="SUPFAM" id="SSF51735">
    <property type="entry name" value="NAD(P)-binding Rossmann-fold domains"/>
    <property type="match status" value="1"/>
</dbReference>
<evidence type="ECO:0000313" key="5">
    <source>
        <dbReference type="Proteomes" id="UP000554235"/>
    </source>
</evidence>
<accession>A0A8H4PHS4</accession>
<dbReference type="Gene3D" id="3.40.50.720">
    <property type="entry name" value="NAD(P)-binding Rossmann-like Domain"/>
    <property type="match status" value="1"/>
</dbReference>
<dbReference type="CDD" id="cd05259">
    <property type="entry name" value="PCBER_SDR_a"/>
    <property type="match status" value="1"/>
</dbReference>
<name>A0A8H4PHS4_9HYPO</name>
<keyword evidence="5" id="KW-1185">Reference proteome</keyword>
<dbReference type="GO" id="GO:0016491">
    <property type="term" value="F:oxidoreductase activity"/>
    <property type="evidence" value="ECO:0007669"/>
    <property type="project" value="UniProtKB-KW"/>
</dbReference>
<dbReference type="AlphaFoldDB" id="A0A8H4PHS4"/>
<sequence>MPAYKNVAVAGASGDLGSHVFKKLVESGKFNIRVLKRAGSESKFPEGTEVVEVDYESLDSLTTALKGQEVVVSTLTTLAAATQSVLIDAAVAAGVQRFLPSEFGSNLDIPSVRKLPLFGAKVAIQDKLIELSKASKISYTFVYNSVFLDWGLHHNFFLDFEKSTATLIDGGEAEFTTTSLDSVGDGVVGVLSHPEETKNRVVYIQDAVLTQKKVLELAKKANPSKTWTVNTAVLDELTAKSDERLSKGLLDWETFTPYLYRAIYDPASVPKFPKLDNELLGVKGKTEDEILELIKPLAK</sequence>
<dbReference type="Proteomes" id="UP000554235">
    <property type="component" value="Unassembled WGS sequence"/>
</dbReference>
<protein>
    <submittedName>
        <fullName evidence="4">2`-hydroxyisoflavone reductase</fullName>
    </submittedName>
</protein>
<dbReference type="InterPro" id="IPR008030">
    <property type="entry name" value="NmrA-like"/>
</dbReference>
<proteinExistence type="predicted"/>
<dbReference type="Pfam" id="PF05368">
    <property type="entry name" value="NmrA"/>
    <property type="match status" value="1"/>
</dbReference>
<dbReference type="Gene3D" id="3.90.25.10">
    <property type="entry name" value="UDP-galactose 4-epimerase, domain 1"/>
    <property type="match status" value="1"/>
</dbReference>
<evidence type="ECO:0000256" key="1">
    <source>
        <dbReference type="ARBA" id="ARBA00022857"/>
    </source>
</evidence>
<dbReference type="InterPro" id="IPR045312">
    <property type="entry name" value="PCBER-like"/>
</dbReference>
<evidence type="ECO:0000313" key="4">
    <source>
        <dbReference type="EMBL" id="KAF4470551.1"/>
    </source>
</evidence>
<dbReference type="InterPro" id="IPR051609">
    <property type="entry name" value="NmrA/Isoflavone_reductase-like"/>
</dbReference>
<feature type="domain" description="NmrA-like" evidence="3">
    <location>
        <begin position="5"/>
        <end position="221"/>
    </location>
</feature>
<evidence type="ECO:0000259" key="3">
    <source>
        <dbReference type="Pfam" id="PF05368"/>
    </source>
</evidence>
<dbReference type="PANTHER" id="PTHR47706">
    <property type="entry name" value="NMRA-LIKE FAMILY PROTEIN"/>
    <property type="match status" value="1"/>
</dbReference>
<dbReference type="EMBL" id="JAADYS010000327">
    <property type="protein sequence ID" value="KAF4470551.1"/>
    <property type="molecule type" value="Genomic_DNA"/>
</dbReference>